<accession>A0A6J3MF72</accession>
<gene>
    <name evidence="2" type="ORF">K489DRAFT_160050</name>
</gene>
<evidence type="ECO:0000313" key="1">
    <source>
        <dbReference type="Proteomes" id="UP000504637"/>
    </source>
</evidence>
<sequence length="71" mass="8059">MTLLTGFCSEYRIEEKSLKANRAVVLKSLYYLCKARTSCHAEEYFIAVRNHSQKNLTQKAEIGVVHAPVVT</sequence>
<dbReference type="AlphaFoldDB" id="A0A6J3MF72"/>
<name>A0A6J3MF72_9PEZI</name>
<organism evidence="2">
    <name type="scientific">Dissoconium aciculare CBS 342.82</name>
    <dbReference type="NCBI Taxonomy" id="1314786"/>
    <lineage>
        <taxon>Eukaryota</taxon>
        <taxon>Fungi</taxon>
        <taxon>Dikarya</taxon>
        <taxon>Ascomycota</taxon>
        <taxon>Pezizomycotina</taxon>
        <taxon>Dothideomycetes</taxon>
        <taxon>Dothideomycetidae</taxon>
        <taxon>Mycosphaerellales</taxon>
        <taxon>Dissoconiaceae</taxon>
        <taxon>Dissoconium</taxon>
    </lineage>
</organism>
<reference evidence="2" key="1">
    <citation type="submission" date="2020-01" db="EMBL/GenBank/DDBJ databases">
        <authorList>
            <consortium name="DOE Joint Genome Institute"/>
            <person name="Haridas S."/>
            <person name="Albert R."/>
            <person name="Binder M."/>
            <person name="Bloem J."/>
            <person name="Labutti K."/>
            <person name="Salamov A."/>
            <person name="Andreopoulos B."/>
            <person name="Baker S.E."/>
            <person name="Barry K."/>
            <person name="Bills G."/>
            <person name="Bluhm B.H."/>
            <person name="Cannon C."/>
            <person name="Castanera R."/>
            <person name="Culley D.E."/>
            <person name="Daum C."/>
            <person name="Ezra D."/>
            <person name="Gonzalez J.B."/>
            <person name="Henrissat B."/>
            <person name="Kuo A."/>
            <person name="Liang C."/>
            <person name="Lipzen A."/>
            <person name="Lutzoni F."/>
            <person name="Magnuson J."/>
            <person name="Mondo S."/>
            <person name="Nolan M."/>
            <person name="Ohm R."/>
            <person name="Pangilinan J."/>
            <person name="Park H.-J."/>
            <person name="Ramirez L."/>
            <person name="Alfaro M."/>
            <person name="Sun H."/>
            <person name="Tritt A."/>
            <person name="Yoshinaga Y."/>
            <person name="Zwiers L.-H."/>
            <person name="Turgeon B.G."/>
            <person name="Goodwin S.B."/>
            <person name="Spatafora J.W."/>
            <person name="Crous P.W."/>
            <person name="Grigoriev I.V."/>
        </authorList>
    </citation>
    <scope>NUCLEOTIDE SEQUENCE</scope>
    <source>
        <strain evidence="2">CBS 342.82</strain>
    </source>
</reference>
<protein>
    <submittedName>
        <fullName evidence="2">Uncharacterized protein</fullName>
    </submittedName>
</protein>
<keyword evidence="1" id="KW-1185">Reference proteome</keyword>
<reference evidence="2" key="2">
    <citation type="submission" date="2020-04" db="EMBL/GenBank/DDBJ databases">
        <authorList>
            <consortium name="NCBI Genome Project"/>
        </authorList>
    </citation>
    <scope>NUCLEOTIDE SEQUENCE</scope>
    <source>
        <strain evidence="2">CBS 342.82</strain>
    </source>
</reference>
<evidence type="ECO:0000313" key="2">
    <source>
        <dbReference type="RefSeq" id="XP_033462553.1"/>
    </source>
</evidence>
<proteinExistence type="predicted"/>
<dbReference type="GeneID" id="54357091"/>
<dbReference type="RefSeq" id="XP_033462553.1">
    <property type="nucleotide sequence ID" value="XM_033599292.1"/>
</dbReference>
<reference evidence="2" key="3">
    <citation type="submission" date="2025-08" db="UniProtKB">
        <authorList>
            <consortium name="RefSeq"/>
        </authorList>
    </citation>
    <scope>IDENTIFICATION</scope>
    <source>
        <strain evidence="2">CBS 342.82</strain>
    </source>
</reference>
<dbReference type="Proteomes" id="UP000504637">
    <property type="component" value="Unplaced"/>
</dbReference>